<dbReference type="EMBL" id="MK072408">
    <property type="protein sequence ID" value="AYV84467.1"/>
    <property type="molecule type" value="Genomic_DNA"/>
</dbReference>
<protein>
    <submittedName>
        <fullName evidence="1">Histidine phosphatase superfamily branch 1</fullName>
    </submittedName>
</protein>
<dbReference type="SUPFAM" id="SSF53254">
    <property type="entry name" value="Phosphoglycerate mutase-like"/>
    <property type="match status" value="1"/>
</dbReference>
<proteinExistence type="predicted"/>
<sequence length="313" mass="36455">MPDYKIQIYWVRHGYSCANVIRDTIGVTDILHGSLLPRSKYSPDAQLANYGVQQTNETKTNNKTLLSEIQVVLTSELRRAIETALYLFTDKKIYPVPYVNERRNDFLQYFDLDKDNSNSDRTELTTYLKTNFPQNANNVDFSIVDEIKGVETHLFPADADKFFDIVIPKLIAKQFKDAKEIKILIVSHQGFIEKHLKNITALEEFPYINNADIWVENVSVRLDDKGQLAQLTQNKVSECGDQYKGLTCRIGPELKATELLNKDSFQRCNEDMKERLESVETYKPKEKKMQKGGYYLYKKYKYKYLLAKEQRIL</sequence>
<dbReference type="PANTHER" id="PTHR48100">
    <property type="entry name" value="BROAD-SPECIFICITY PHOSPHATASE YOR283W-RELATED"/>
    <property type="match status" value="1"/>
</dbReference>
<dbReference type="InterPro" id="IPR029033">
    <property type="entry name" value="His_PPase_superfam"/>
</dbReference>
<reference evidence="1" key="1">
    <citation type="submission" date="2018-10" db="EMBL/GenBank/DDBJ databases">
        <title>Hidden diversity of soil giant viruses.</title>
        <authorList>
            <person name="Schulz F."/>
            <person name="Alteio L."/>
            <person name="Goudeau D."/>
            <person name="Ryan E.M."/>
            <person name="Malmstrom R.R."/>
            <person name="Blanchard J."/>
            <person name="Woyke T."/>
        </authorList>
    </citation>
    <scope>NUCLEOTIDE SEQUENCE</scope>
    <source>
        <strain evidence="1">HYV1</strain>
    </source>
</reference>
<dbReference type="CDD" id="cd07067">
    <property type="entry name" value="HP_PGM_like"/>
    <property type="match status" value="1"/>
</dbReference>
<name>A0A3G5ABA6_9VIRU</name>
<organism evidence="1">
    <name type="scientific">Hyperionvirus sp</name>
    <dbReference type="NCBI Taxonomy" id="2487770"/>
    <lineage>
        <taxon>Viruses</taxon>
        <taxon>Varidnaviria</taxon>
        <taxon>Bamfordvirae</taxon>
        <taxon>Nucleocytoviricota</taxon>
        <taxon>Megaviricetes</taxon>
        <taxon>Imitervirales</taxon>
        <taxon>Mimiviridae</taxon>
        <taxon>Klosneuvirinae</taxon>
    </lineage>
</organism>
<dbReference type="Gene3D" id="3.40.50.1240">
    <property type="entry name" value="Phosphoglycerate mutase-like"/>
    <property type="match status" value="1"/>
</dbReference>
<dbReference type="PANTHER" id="PTHR48100:SF1">
    <property type="entry name" value="HISTIDINE PHOSPHATASE FAMILY PROTEIN-RELATED"/>
    <property type="match status" value="1"/>
</dbReference>
<evidence type="ECO:0000313" key="1">
    <source>
        <dbReference type="EMBL" id="AYV84467.1"/>
    </source>
</evidence>
<accession>A0A3G5ABA6</accession>
<dbReference type="InterPro" id="IPR013078">
    <property type="entry name" value="His_Pase_superF_clade-1"/>
</dbReference>
<dbReference type="InterPro" id="IPR050275">
    <property type="entry name" value="PGM_Phosphatase"/>
</dbReference>
<dbReference type="GO" id="GO:0016791">
    <property type="term" value="F:phosphatase activity"/>
    <property type="evidence" value="ECO:0007669"/>
    <property type="project" value="TreeGrafter"/>
</dbReference>
<gene>
    <name evidence="1" type="ORF">Hyperionvirus26_22</name>
</gene>